<dbReference type="GO" id="GO:0008830">
    <property type="term" value="F:dTDP-4-dehydrorhamnose 3,5-epimerase activity"/>
    <property type="evidence" value="ECO:0007669"/>
    <property type="project" value="UniProtKB-UniRule"/>
</dbReference>
<comment type="catalytic activity">
    <reaction evidence="1 7">
        <text>dTDP-4-dehydro-6-deoxy-alpha-D-glucose = dTDP-4-dehydro-beta-L-rhamnose</text>
        <dbReference type="Rhea" id="RHEA:16969"/>
        <dbReference type="ChEBI" id="CHEBI:57649"/>
        <dbReference type="ChEBI" id="CHEBI:62830"/>
        <dbReference type="EC" id="5.1.3.13"/>
    </reaction>
</comment>
<comment type="subunit">
    <text evidence="7">Homodimer.</text>
</comment>
<protein>
    <recommendedName>
        <fullName evidence="4 7">dTDP-4-dehydrorhamnose 3,5-epimerase</fullName>
        <ecNumber evidence="3 7">5.1.3.13</ecNumber>
    </recommendedName>
    <alternativeName>
        <fullName evidence="7">Thymidine diphospho-4-keto-rhamnose 3,5-epimerase</fullName>
    </alternativeName>
</protein>
<dbReference type="Gene3D" id="2.60.120.10">
    <property type="entry name" value="Jelly Rolls"/>
    <property type="match status" value="1"/>
</dbReference>
<evidence type="ECO:0000256" key="7">
    <source>
        <dbReference type="RuleBase" id="RU364069"/>
    </source>
</evidence>
<keyword evidence="7 8" id="KW-0413">Isomerase</keyword>
<feature type="site" description="Participates in a stacking interaction with the thymidine ring of dTDP-4-oxo-6-deoxyglucose" evidence="6">
    <location>
        <position position="136"/>
    </location>
</feature>
<dbReference type="InterPro" id="IPR011051">
    <property type="entry name" value="RmlC_Cupin_sf"/>
</dbReference>
<dbReference type="NCBIfam" id="TIGR01221">
    <property type="entry name" value="rmlC"/>
    <property type="match status" value="1"/>
</dbReference>
<comment type="pathway">
    <text evidence="7">Carbohydrate biosynthesis; dTDP-L-rhamnose biosynthesis.</text>
</comment>
<evidence type="ECO:0000256" key="4">
    <source>
        <dbReference type="ARBA" id="ARBA00019595"/>
    </source>
</evidence>
<gene>
    <name evidence="8" type="primary">rfbC</name>
    <name evidence="8" type="ORF">ENS64_09280</name>
</gene>
<evidence type="ECO:0000256" key="3">
    <source>
        <dbReference type="ARBA" id="ARBA00012098"/>
    </source>
</evidence>
<dbReference type="GO" id="GO:0019305">
    <property type="term" value="P:dTDP-rhamnose biosynthetic process"/>
    <property type="evidence" value="ECO:0007669"/>
    <property type="project" value="UniProtKB-UniRule"/>
</dbReference>
<dbReference type="AlphaFoldDB" id="A0A7C4LLB1"/>
<comment type="function">
    <text evidence="2 7">Catalyzes the epimerization of the C3' and C5'positions of dTDP-6-deoxy-D-xylo-4-hexulose, forming dTDP-6-deoxy-L-lyxo-4-hexulose.</text>
</comment>
<proteinExistence type="inferred from homology"/>
<dbReference type="EC" id="5.1.3.13" evidence="3 7"/>
<dbReference type="Pfam" id="PF00908">
    <property type="entry name" value="dTDP_sugar_isom"/>
    <property type="match status" value="1"/>
</dbReference>
<dbReference type="GO" id="GO:0005829">
    <property type="term" value="C:cytosol"/>
    <property type="evidence" value="ECO:0007669"/>
    <property type="project" value="TreeGrafter"/>
</dbReference>
<evidence type="ECO:0000256" key="6">
    <source>
        <dbReference type="PIRSR" id="PIRSR600888-3"/>
    </source>
</evidence>
<dbReference type="SUPFAM" id="SSF51182">
    <property type="entry name" value="RmlC-like cupins"/>
    <property type="match status" value="1"/>
</dbReference>
<evidence type="ECO:0000256" key="1">
    <source>
        <dbReference type="ARBA" id="ARBA00001298"/>
    </source>
</evidence>
<sequence length="180" mass="20406">MHVHPTPLDGLLLIEPRVFSDARGYFLECFQRARFAAHGLPVDWAQDNLSRSARGTLRGLHYQRHHPQGKLVYVTRGAVFDVAVDLRRGSPTFGRWHGVELSDENHRLLYVPPGFAHGFCVLTDTADFAYKCTALYDPSDERTLLWNDPDVGIAWPDITPRILSQKDQQGVPLRDADVYP</sequence>
<comment type="caution">
    <text evidence="8">The sequence shown here is derived from an EMBL/GenBank/DDBJ whole genome shotgun (WGS) entry which is preliminary data.</text>
</comment>
<comment type="similarity">
    <text evidence="7">Belongs to the dTDP-4-dehydrorhamnose 3,5-epimerase family.</text>
</comment>
<evidence type="ECO:0000313" key="8">
    <source>
        <dbReference type="EMBL" id="HGT39436.1"/>
    </source>
</evidence>
<dbReference type="CDD" id="cd00438">
    <property type="entry name" value="cupin_RmlC"/>
    <property type="match status" value="1"/>
</dbReference>
<name>A0A7C4LLB1_9PLAN</name>
<feature type="active site" description="Proton donor" evidence="5">
    <location>
        <position position="130"/>
    </location>
</feature>
<organism evidence="8">
    <name type="scientific">Schlesneria paludicola</name>
    <dbReference type="NCBI Taxonomy" id="360056"/>
    <lineage>
        <taxon>Bacteria</taxon>
        <taxon>Pseudomonadati</taxon>
        <taxon>Planctomycetota</taxon>
        <taxon>Planctomycetia</taxon>
        <taxon>Planctomycetales</taxon>
        <taxon>Planctomycetaceae</taxon>
        <taxon>Schlesneria</taxon>
    </lineage>
</organism>
<evidence type="ECO:0000256" key="5">
    <source>
        <dbReference type="PIRSR" id="PIRSR600888-1"/>
    </source>
</evidence>
<accession>A0A7C4LLB1</accession>
<dbReference type="InterPro" id="IPR000888">
    <property type="entry name" value="RmlC-like"/>
</dbReference>
<feature type="active site" description="Proton acceptor" evidence="5">
    <location>
        <position position="61"/>
    </location>
</feature>
<dbReference type="GO" id="GO:0000271">
    <property type="term" value="P:polysaccharide biosynthetic process"/>
    <property type="evidence" value="ECO:0007669"/>
    <property type="project" value="TreeGrafter"/>
</dbReference>
<dbReference type="EMBL" id="DSVQ01000012">
    <property type="protein sequence ID" value="HGT39436.1"/>
    <property type="molecule type" value="Genomic_DNA"/>
</dbReference>
<dbReference type="PANTHER" id="PTHR21047">
    <property type="entry name" value="DTDP-6-DEOXY-D-GLUCOSE-3,5 EPIMERASE"/>
    <property type="match status" value="1"/>
</dbReference>
<evidence type="ECO:0000256" key="2">
    <source>
        <dbReference type="ARBA" id="ARBA00001997"/>
    </source>
</evidence>
<dbReference type="UniPathway" id="UPA00124"/>
<reference evidence="8" key="1">
    <citation type="journal article" date="2020" name="mSystems">
        <title>Genome- and Community-Level Interaction Insights into Carbon Utilization and Element Cycling Functions of Hydrothermarchaeota in Hydrothermal Sediment.</title>
        <authorList>
            <person name="Zhou Z."/>
            <person name="Liu Y."/>
            <person name="Xu W."/>
            <person name="Pan J."/>
            <person name="Luo Z.H."/>
            <person name="Li M."/>
        </authorList>
    </citation>
    <scope>NUCLEOTIDE SEQUENCE [LARGE SCALE GENOMIC DNA]</scope>
    <source>
        <strain evidence="8">SpSt-508</strain>
    </source>
</reference>
<dbReference type="PANTHER" id="PTHR21047:SF2">
    <property type="entry name" value="THYMIDINE DIPHOSPHO-4-KETO-RHAMNOSE 3,5-EPIMERASE"/>
    <property type="match status" value="1"/>
</dbReference>
<dbReference type="InterPro" id="IPR014710">
    <property type="entry name" value="RmlC-like_jellyroll"/>
</dbReference>